<organism evidence="10 11">
    <name type="scientific">Microterricola viridarii</name>
    <dbReference type="NCBI Taxonomy" id="412690"/>
    <lineage>
        <taxon>Bacteria</taxon>
        <taxon>Bacillati</taxon>
        <taxon>Actinomycetota</taxon>
        <taxon>Actinomycetes</taxon>
        <taxon>Micrococcales</taxon>
        <taxon>Microbacteriaceae</taxon>
        <taxon>Microterricola</taxon>
    </lineage>
</organism>
<dbReference type="InterPro" id="IPR050187">
    <property type="entry name" value="Lipid_Phosphate_FormReg"/>
</dbReference>
<dbReference type="GO" id="GO:0004143">
    <property type="term" value="F:ATP-dependent diacylglycerol kinase activity"/>
    <property type="evidence" value="ECO:0007669"/>
    <property type="project" value="TreeGrafter"/>
</dbReference>
<evidence type="ECO:0000256" key="7">
    <source>
        <dbReference type="ARBA" id="ARBA00023209"/>
    </source>
</evidence>
<proteinExistence type="inferred from homology"/>
<dbReference type="PROSITE" id="PS50146">
    <property type="entry name" value="DAGK"/>
    <property type="match status" value="1"/>
</dbReference>
<accession>A0A0Y0MQW3</accession>
<protein>
    <submittedName>
        <fullName evidence="10">Diacylglycerol kinase</fullName>
    </submittedName>
</protein>
<keyword evidence="7" id="KW-0444">Lipid biosynthesis</keyword>
<dbReference type="Gene3D" id="2.60.200.40">
    <property type="match status" value="1"/>
</dbReference>
<evidence type="ECO:0000256" key="6">
    <source>
        <dbReference type="ARBA" id="ARBA00022840"/>
    </source>
</evidence>
<dbReference type="Pfam" id="PF19279">
    <property type="entry name" value="YegS_C"/>
    <property type="match status" value="1"/>
</dbReference>
<dbReference type="AlphaFoldDB" id="A0A0Y0MQW3"/>
<dbReference type="Proteomes" id="UP000058305">
    <property type="component" value="Chromosome"/>
</dbReference>
<reference evidence="10 11" key="1">
    <citation type="journal article" date="2016" name="J. Biotechnol.">
        <title>First complete genome sequence of a species in the genus Microterricola, an extremophilic cold active enzyme producing bacterial strain ERGS5:02 isolated from Sikkim Himalaya.</title>
        <authorList>
            <person name="Himanshu"/>
            <person name="Swarnkar M.K."/>
            <person name="Singh D."/>
            <person name="Kumar R."/>
        </authorList>
    </citation>
    <scope>NUCLEOTIDE SEQUENCE [LARGE SCALE GENOMIC DNA]</scope>
    <source>
        <strain evidence="10 11">ERGS5:02</strain>
    </source>
</reference>
<dbReference type="Pfam" id="PF00781">
    <property type="entry name" value="DAGK_cat"/>
    <property type="match status" value="1"/>
</dbReference>
<dbReference type="EMBL" id="CP014145">
    <property type="protein sequence ID" value="AMB58148.1"/>
    <property type="molecule type" value="Genomic_DNA"/>
</dbReference>
<dbReference type="RefSeq" id="WP_067226843.1">
    <property type="nucleotide sequence ID" value="NZ_CP014145.1"/>
</dbReference>
<dbReference type="InterPro" id="IPR016064">
    <property type="entry name" value="NAD/diacylglycerol_kinase_sf"/>
</dbReference>
<keyword evidence="11" id="KW-1185">Reference proteome</keyword>
<comment type="cofactor">
    <cofactor evidence="1">
        <name>Mg(2+)</name>
        <dbReference type="ChEBI" id="CHEBI:18420"/>
    </cofactor>
</comment>
<keyword evidence="7" id="KW-0443">Lipid metabolism</keyword>
<dbReference type="InterPro" id="IPR045540">
    <property type="entry name" value="YegS/DAGK_C"/>
</dbReference>
<evidence type="ECO:0000256" key="4">
    <source>
        <dbReference type="ARBA" id="ARBA00022741"/>
    </source>
</evidence>
<dbReference type="SMART" id="SM00046">
    <property type="entry name" value="DAGKc"/>
    <property type="match status" value="1"/>
</dbReference>
<dbReference type="OrthoDB" id="142078at2"/>
<dbReference type="InterPro" id="IPR017438">
    <property type="entry name" value="ATP-NAD_kinase_N"/>
</dbReference>
<evidence type="ECO:0000256" key="5">
    <source>
        <dbReference type="ARBA" id="ARBA00022777"/>
    </source>
</evidence>
<keyword evidence="7" id="KW-0594">Phospholipid biosynthesis</keyword>
<evidence type="ECO:0000256" key="3">
    <source>
        <dbReference type="ARBA" id="ARBA00022679"/>
    </source>
</evidence>
<dbReference type="GO" id="GO:0008654">
    <property type="term" value="P:phospholipid biosynthetic process"/>
    <property type="evidence" value="ECO:0007669"/>
    <property type="project" value="UniProtKB-KW"/>
</dbReference>
<keyword evidence="6" id="KW-0067">ATP-binding</keyword>
<dbReference type="KEGG" id="mvd:AWU67_03930"/>
<evidence type="ECO:0000259" key="9">
    <source>
        <dbReference type="PROSITE" id="PS50146"/>
    </source>
</evidence>
<name>A0A0Y0MQW3_9MICO</name>
<keyword evidence="5 10" id="KW-0418">Kinase</keyword>
<dbReference type="GO" id="GO:0005886">
    <property type="term" value="C:plasma membrane"/>
    <property type="evidence" value="ECO:0007669"/>
    <property type="project" value="TreeGrafter"/>
</dbReference>
<evidence type="ECO:0000313" key="11">
    <source>
        <dbReference type="Proteomes" id="UP000058305"/>
    </source>
</evidence>
<dbReference type="InterPro" id="IPR001206">
    <property type="entry name" value="Diacylglycerol_kinase_cat_dom"/>
</dbReference>
<dbReference type="GO" id="GO:0005524">
    <property type="term" value="F:ATP binding"/>
    <property type="evidence" value="ECO:0007669"/>
    <property type="project" value="UniProtKB-KW"/>
</dbReference>
<dbReference type="SUPFAM" id="SSF111331">
    <property type="entry name" value="NAD kinase/diacylglycerol kinase-like"/>
    <property type="match status" value="1"/>
</dbReference>
<keyword evidence="8" id="KW-1208">Phospholipid metabolism</keyword>
<sequence length="300" mass="31663">MPSAPLRLTVAINPNASFGRRRDVGPRVAERLAAAGHQVAMLREPNLELLRREAEDAVGRGTDALIVVGGDGMVSLGANLVAGTTTPLGIVASGTGNDMARALGLPIDDAEAGIELLLAALQREPRLIDAARVRHGGLTTWFAGALSAGFDARVNERANKMARPRGPSRYTIAMLRELMSFKPIQYSLVVDGVAREVSAMLIAVSNGVSIGGGMKITPDAQLDDGELDLLIVHALSKPRLLRLFPRVFAGEHVGEPEVEITRVRTVALAAADVVAYADGERVGPLPVEVEIVPGALKMLV</sequence>
<evidence type="ECO:0000256" key="1">
    <source>
        <dbReference type="ARBA" id="ARBA00001946"/>
    </source>
</evidence>
<feature type="domain" description="DAGKc" evidence="9">
    <location>
        <begin position="3"/>
        <end position="137"/>
    </location>
</feature>
<keyword evidence="4" id="KW-0547">Nucleotide-binding</keyword>
<evidence type="ECO:0000313" key="10">
    <source>
        <dbReference type="EMBL" id="AMB58148.1"/>
    </source>
</evidence>
<evidence type="ECO:0000256" key="8">
    <source>
        <dbReference type="ARBA" id="ARBA00023264"/>
    </source>
</evidence>
<comment type="similarity">
    <text evidence="2">Belongs to the diacylglycerol/lipid kinase family.</text>
</comment>
<reference evidence="11" key="2">
    <citation type="submission" date="2016-01" db="EMBL/GenBank/DDBJ databases">
        <title>First complete genome sequence of a species in the genus Microterricola, an extremophilic cold active enzyme producing strain ERGS5:02 isolated from Sikkim Himalaya.</title>
        <authorList>
            <person name="Kumar R."/>
            <person name="Singh D."/>
            <person name="Swarnkar M.K."/>
        </authorList>
    </citation>
    <scope>NUCLEOTIDE SEQUENCE [LARGE SCALE GENOMIC DNA]</scope>
    <source>
        <strain evidence="11">ERGS5:02</strain>
    </source>
</reference>
<keyword evidence="3" id="KW-0808">Transferase</keyword>
<dbReference type="PANTHER" id="PTHR12358:SF106">
    <property type="entry name" value="LIPID KINASE YEGS"/>
    <property type="match status" value="1"/>
</dbReference>
<dbReference type="PANTHER" id="PTHR12358">
    <property type="entry name" value="SPHINGOSINE KINASE"/>
    <property type="match status" value="1"/>
</dbReference>
<dbReference type="Gene3D" id="3.40.50.10330">
    <property type="entry name" value="Probable inorganic polyphosphate/atp-NAD kinase, domain 1"/>
    <property type="match status" value="1"/>
</dbReference>
<gene>
    <name evidence="10" type="ORF">AWU67_03930</name>
</gene>
<evidence type="ECO:0000256" key="2">
    <source>
        <dbReference type="ARBA" id="ARBA00005983"/>
    </source>
</evidence>